<evidence type="ECO:0000256" key="1">
    <source>
        <dbReference type="ARBA" id="ARBA00000077"/>
    </source>
</evidence>
<dbReference type="InterPro" id="IPR012337">
    <property type="entry name" value="RNaseH-like_sf"/>
</dbReference>
<evidence type="ECO:0000256" key="4">
    <source>
        <dbReference type="ARBA" id="ARBA00022490"/>
    </source>
</evidence>
<dbReference type="PROSITE" id="PS50994">
    <property type="entry name" value="INTEGRASE"/>
    <property type="match status" value="1"/>
</dbReference>
<keyword evidence="5" id="KW-0815">Transposition</keyword>
<evidence type="ECO:0000256" key="6">
    <source>
        <dbReference type="ARBA" id="ARBA00022612"/>
    </source>
</evidence>
<name>A0AAV5RC86_PICKL</name>
<keyword evidence="17" id="KW-0694">RNA-binding</keyword>
<evidence type="ECO:0000256" key="8">
    <source>
        <dbReference type="ARBA" id="ARBA00022679"/>
    </source>
</evidence>
<dbReference type="InterPro" id="IPR054722">
    <property type="entry name" value="PolX-like_BBD"/>
</dbReference>
<evidence type="ECO:0000256" key="11">
    <source>
        <dbReference type="ARBA" id="ARBA00022723"/>
    </source>
</evidence>
<evidence type="ECO:0000313" key="31">
    <source>
        <dbReference type="Proteomes" id="UP001378960"/>
    </source>
</evidence>
<dbReference type="GO" id="GO:0004523">
    <property type="term" value="F:RNA-DNA hybrid ribonuclease activity"/>
    <property type="evidence" value="ECO:0007669"/>
    <property type="project" value="UniProtKB-EC"/>
</dbReference>
<keyword evidence="13" id="KW-0255">Endonuclease</keyword>
<dbReference type="GO" id="GO:0046872">
    <property type="term" value="F:metal ion binding"/>
    <property type="evidence" value="ECO:0007669"/>
    <property type="project" value="UniProtKB-KW"/>
</dbReference>
<evidence type="ECO:0000256" key="9">
    <source>
        <dbReference type="ARBA" id="ARBA00022695"/>
    </source>
</evidence>
<dbReference type="GO" id="GO:0006508">
    <property type="term" value="P:proteolysis"/>
    <property type="evidence" value="ECO:0007669"/>
    <property type="project" value="UniProtKB-KW"/>
</dbReference>
<comment type="catalytic activity">
    <reaction evidence="27">
        <text>DNA(n) + a 2'-deoxyribonucleoside 5'-triphosphate = DNA(n+1) + diphosphate</text>
        <dbReference type="Rhea" id="RHEA:22508"/>
        <dbReference type="Rhea" id="RHEA-COMP:17339"/>
        <dbReference type="Rhea" id="RHEA-COMP:17340"/>
        <dbReference type="ChEBI" id="CHEBI:33019"/>
        <dbReference type="ChEBI" id="CHEBI:61560"/>
        <dbReference type="ChEBI" id="CHEBI:173112"/>
        <dbReference type="EC" id="2.7.7.7"/>
    </reaction>
</comment>
<evidence type="ECO:0000256" key="26">
    <source>
        <dbReference type="ARBA" id="ARBA00048173"/>
    </source>
</evidence>
<evidence type="ECO:0000256" key="15">
    <source>
        <dbReference type="ARBA" id="ARBA00022840"/>
    </source>
</evidence>
<dbReference type="GO" id="GO:0005524">
    <property type="term" value="F:ATP binding"/>
    <property type="evidence" value="ECO:0007669"/>
    <property type="project" value="UniProtKB-KW"/>
</dbReference>
<comment type="function">
    <text evidence="2">The aspartyl protease (PR) mediates the proteolytic cleavages of the Gag and Gag-Pol polyproteins after assembly of the VLP.</text>
</comment>
<evidence type="ECO:0000256" key="16">
    <source>
        <dbReference type="ARBA" id="ARBA00022842"/>
    </source>
</evidence>
<keyword evidence="14" id="KW-0378">Hydrolase</keyword>
<dbReference type="GO" id="GO:0005634">
    <property type="term" value="C:nucleus"/>
    <property type="evidence" value="ECO:0007669"/>
    <property type="project" value="UniProtKB-ARBA"/>
</dbReference>
<gene>
    <name evidence="30" type="ORF">DAPK24_054100</name>
</gene>
<evidence type="ECO:0000256" key="12">
    <source>
        <dbReference type="ARBA" id="ARBA00022741"/>
    </source>
</evidence>
<feature type="region of interest" description="Disordered" evidence="28">
    <location>
        <begin position="432"/>
        <end position="458"/>
    </location>
</feature>
<evidence type="ECO:0000256" key="18">
    <source>
        <dbReference type="ARBA" id="ARBA00022908"/>
    </source>
</evidence>
<sequence>MVEALDMVGYYVPNMKQVGTYIFCTKLSRKDAVSFLKRMGCYESFDTLQPESLFTQEVYQKYCHFKLENVDAWDSTKEEINAIAKSNEEFTVEKVSCNVLEDKDGSANRDEFLIDSGATLHVVNDKKWLCNIEACNIYLTSIDGGNFYKTRGDVYLSNGVVLKQVVLATSLPRNIISVSRVNNDNNLKATFTHKGCQVTKNDKIVISAELRNMLYFAKFTFTIKEEVHSMIDLDDNYIINKEDEEDDWLQKHTELGHASKNQMKTLGIKNPNGTKCFTCMSMVNKTKGGTDNHDYNVGELIHTDLVGPMYNEYAIVSVDHKSKVIFSYILQSKNEASDKAIATIKTFNNLLKQQDKSICYIRSDNEFNTRKLNDYCQQTGLILQLTAPHSSHQNGNAENANGYLKRKVRILLEESEYISSCESSINDTLEISNDSDKMDVDQEVQENHTSGTASSNLS</sequence>
<dbReference type="AlphaFoldDB" id="A0AAV5RC86"/>
<dbReference type="InterPro" id="IPR036397">
    <property type="entry name" value="RNaseH_sf"/>
</dbReference>
<dbReference type="GO" id="GO:0006310">
    <property type="term" value="P:DNA recombination"/>
    <property type="evidence" value="ECO:0007669"/>
    <property type="project" value="UniProtKB-KW"/>
</dbReference>
<dbReference type="Proteomes" id="UP001378960">
    <property type="component" value="Unassembled WGS sequence"/>
</dbReference>
<dbReference type="GO" id="GO:0003723">
    <property type="term" value="F:RNA binding"/>
    <property type="evidence" value="ECO:0007669"/>
    <property type="project" value="UniProtKB-KW"/>
</dbReference>
<accession>A0AAV5RC86</accession>
<keyword evidence="7" id="KW-0645">Protease</keyword>
<evidence type="ECO:0000256" key="24">
    <source>
        <dbReference type="ARBA" id="ARBA00025590"/>
    </source>
</evidence>
<dbReference type="PANTHER" id="PTHR42648:SF11">
    <property type="entry name" value="TRANSPOSON TY4-P GAG-POL POLYPROTEIN"/>
    <property type="match status" value="1"/>
</dbReference>
<feature type="compositionally biased region" description="Polar residues" evidence="28">
    <location>
        <begin position="447"/>
        <end position="458"/>
    </location>
</feature>
<dbReference type="GO" id="GO:0008233">
    <property type="term" value="F:peptidase activity"/>
    <property type="evidence" value="ECO:0007669"/>
    <property type="project" value="UniProtKB-KW"/>
</dbReference>
<evidence type="ECO:0000256" key="25">
    <source>
        <dbReference type="ARBA" id="ARBA00025615"/>
    </source>
</evidence>
<evidence type="ECO:0000256" key="3">
    <source>
        <dbReference type="ARBA" id="ARBA00004496"/>
    </source>
</evidence>
<keyword evidence="31" id="KW-1185">Reference proteome</keyword>
<evidence type="ECO:0000256" key="23">
    <source>
        <dbReference type="ARBA" id="ARBA00023172"/>
    </source>
</evidence>
<keyword evidence="23" id="KW-0233">DNA recombination</keyword>
<evidence type="ECO:0000256" key="10">
    <source>
        <dbReference type="ARBA" id="ARBA00022722"/>
    </source>
</evidence>
<dbReference type="Gene3D" id="3.30.420.10">
    <property type="entry name" value="Ribonuclease H-like superfamily/Ribonuclease H"/>
    <property type="match status" value="1"/>
</dbReference>
<keyword evidence="15" id="KW-0067">ATP-binding</keyword>
<keyword evidence="9" id="KW-0548">Nucleotidyltransferase</keyword>
<keyword evidence="4" id="KW-0963">Cytoplasm</keyword>
<keyword evidence="11" id="KW-0479">Metal-binding</keyword>
<comment type="catalytic activity">
    <reaction evidence="26">
        <text>DNA(n) + a 2'-deoxyribonucleoside 5'-triphosphate = DNA(n+1) + diphosphate</text>
        <dbReference type="Rhea" id="RHEA:22508"/>
        <dbReference type="Rhea" id="RHEA-COMP:17339"/>
        <dbReference type="Rhea" id="RHEA-COMP:17340"/>
        <dbReference type="ChEBI" id="CHEBI:33019"/>
        <dbReference type="ChEBI" id="CHEBI:61560"/>
        <dbReference type="ChEBI" id="CHEBI:173112"/>
        <dbReference type="EC" id="2.7.7.49"/>
    </reaction>
</comment>
<dbReference type="GO" id="GO:0032196">
    <property type="term" value="P:transposition"/>
    <property type="evidence" value="ECO:0007669"/>
    <property type="project" value="UniProtKB-KW"/>
</dbReference>
<evidence type="ECO:0000256" key="21">
    <source>
        <dbReference type="ARBA" id="ARBA00023113"/>
    </source>
</evidence>
<comment type="function">
    <text evidence="25">Integrase (IN) targets the VLP to the nucleus, where a subparticle preintegration complex (PIC) containing at least integrase and the newly synthesized dsDNA copy of the retrotransposon must transit the nuclear membrane. Once in the nucleus, integrase performs the integration of the dsDNA into the host genome.</text>
</comment>
<evidence type="ECO:0000256" key="22">
    <source>
        <dbReference type="ARBA" id="ARBA00023125"/>
    </source>
</evidence>
<evidence type="ECO:0000259" key="29">
    <source>
        <dbReference type="PROSITE" id="PS50994"/>
    </source>
</evidence>
<feature type="domain" description="Integrase catalytic" evidence="29">
    <location>
        <begin position="289"/>
        <end position="453"/>
    </location>
</feature>
<evidence type="ECO:0000256" key="19">
    <source>
        <dbReference type="ARBA" id="ARBA00022918"/>
    </source>
</evidence>
<evidence type="ECO:0000256" key="27">
    <source>
        <dbReference type="ARBA" id="ARBA00049244"/>
    </source>
</evidence>
<reference evidence="30 31" key="1">
    <citation type="journal article" date="2023" name="Elife">
        <title>Identification of key yeast species and microbe-microbe interactions impacting larval growth of Drosophila in the wild.</title>
        <authorList>
            <person name="Mure A."/>
            <person name="Sugiura Y."/>
            <person name="Maeda R."/>
            <person name="Honda K."/>
            <person name="Sakurai N."/>
            <person name="Takahashi Y."/>
            <person name="Watada M."/>
            <person name="Katoh T."/>
            <person name="Gotoh A."/>
            <person name="Gotoh Y."/>
            <person name="Taniguchi I."/>
            <person name="Nakamura K."/>
            <person name="Hayashi T."/>
            <person name="Katayama T."/>
            <person name="Uemura T."/>
            <person name="Hattori Y."/>
        </authorList>
    </citation>
    <scope>NUCLEOTIDE SEQUENCE [LARGE SCALE GENOMIC DNA]</scope>
    <source>
        <strain evidence="30 31">PK-24</strain>
    </source>
</reference>
<evidence type="ECO:0000256" key="13">
    <source>
        <dbReference type="ARBA" id="ARBA00022759"/>
    </source>
</evidence>
<keyword evidence="21" id="KW-0917">Virion maturation</keyword>
<keyword evidence="22" id="KW-0238">DNA-binding</keyword>
<keyword evidence="18" id="KW-0229">DNA integration</keyword>
<keyword evidence="20" id="KW-0239">DNA-directed DNA polymerase</keyword>
<dbReference type="GO" id="GO:0003964">
    <property type="term" value="F:RNA-directed DNA polymerase activity"/>
    <property type="evidence" value="ECO:0007669"/>
    <property type="project" value="UniProtKB-KW"/>
</dbReference>
<dbReference type="PANTHER" id="PTHR42648">
    <property type="entry name" value="TRANSPOSASE, PUTATIVE-RELATED"/>
    <property type="match status" value="1"/>
</dbReference>
<dbReference type="GO" id="GO:0005737">
    <property type="term" value="C:cytoplasm"/>
    <property type="evidence" value="ECO:0007669"/>
    <property type="project" value="UniProtKB-SubCell"/>
</dbReference>
<keyword evidence="19" id="KW-0695">RNA-directed DNA polymerase</keyword>
<dbReference type="SUPFAM" id="SSF53098">
    <property type="entry name" value="Ribonuclease H-like"/>
    <property type="match status" value="1"/>
</dbReference>
<comment type="catalytic activity">
    <reaction evidence="1">
        <text>Endonucleolytic cleavage to 5'-phosphomonoester.</text>
        <dbReference type="EC" id="3.1.26.4"/>
    </reaction>
</comment>
<evidence type="ECO:0000256" key="17">
    <source>
        <dbReference type="ARBA" id="ARBA00022884"/>
    </source>
</evidence>
<dbReference type="GO" id="GO:0003677">
    <property type="term" value="F:DNA binding"/>
    <property type="evidence" value="ECO:0007669"/>
    <property type="project" value="UniProtKB-KW"/>
</dbReference>
<evidence type="ECO:0000256" key="14">
    <source>
        <dbReference type="ARBA" id="ARBA00022801"/>
    </source>
</evidence>
<evidence type="ECO:0000256" key="7">
    <source>
        <dbReference type="ARBA" id="ARBA00022670"/>
    </source>
</evidence>
<proteinExistence type="predicted"/>
<evidence type="ECO:0000256" key="2">
    <source>
        <dbReference type="ARBA" id="ARBA00002180"/>
    </source>
</evidence>
<comment type="subcellular location">
    <subcellularLocation>
        <location evidence="3">Cytoplasm</location>
    </subcellularLocation>
</comment>
<comment type="caution">
    <text evidence="30">The sequence shown here is derived from an EMBL/GenBank/DDBJ whole genome shotgun (WGS) entry which is preliminary data.</text>
</comment>
<dbReference type="InterPro" id="IPR001584">
    <property type="entry name" value="Integrase_cat-core"/>
</dbReference>
<dbReference type="GO" id="GO:0015074">
    <property type="term" value="P:DNA integration"/>
    <property type="evidence" value="ECO:0007669"/>
    <property type="project" value="UniProtKB-KW"/>
</dbReference>
<keyword evidence="8" id="KW-0808">Transferase</keyword>
<keyword evidence="16" id="KW-0460">Magnesium</keyword>
<comment type="function">
    <text evidence="24">Reverse transcriptase/ribonuclease H (RT) is a multifunctional enzyme that catalyzes the conversion of the retro-elements RNA genome into dsDNA within the VLP. The enzyme displays a DNA polymerase activity that can copy either DNA or RNA templates, and a ribonuclease H (RNase H) activity that cleaves the RNA strand of RNA-DNA heteroduplexes during plus-strand synthesis and hydrolyzes RNA primers. The conversion leads to a linear dsDNA copy of the retrotransposon that includes long terminal repeats (LTRs) at both ends.</text>
</comment>
<keyword evidence="10" id="KW-0540">Nuclease</keyword>
<keyword evidence="12" id="KW-0547">Nucleotide-binding</keyword>
<organism evidence="30 31">
    <name type="scientific">Pichia kluyveri</name>
    <name type="common">Yeast</name>
    <dbReference type="NCBI Taxonomy" id="36015"/>
    <lineage>
        <taxon>Eukaryota</taxon>
        <taxon>Fungi</taxon>
        <taxon>Dikarya</taxon>
        <taxon>Ascomycota</taxon>
        <taxon>Saccharomycotina</taxon>
        <taxon>Pichiomycetes</taxon>
        <taxon>Pichiales</taxon>
        <taxon>Pichiaceae</taxon>
        <taxon>Pichia</taxon>
    </lineage>
</organism>
<evidence type="ECO:0000256" key="5">
    <source>
        <dbReference type="ARBA" id="ARBA00022578"/>
    </source>
</evidence>
<keyword evidence="6" id="KW-1188">Viral release from host cell</keyword>
<dbReference type="Pfam" id="PF22936">
    <property type="entry name" value="Pol_BBD"/>
    <property type="match status" value="1"/>
</dbReference>
<dbReference type="InterPro" id="IPR039537">
    <property type="entry name" value="Retrotran_Ty1/copia-like"/>
</dbReference>
<dbReference type="EMBL" id="BTGB01000009">
    <property type="protein sequence ID" value="GMM48812.1"/>
    <property type="molecule type" value="Genomic_DNA"/>
</dbReference>
<evidence type="ECO:0000313" key="30">
    <source>
        <dbReference type="EMBL" id="GMM48812.1"/>
    </source>
</evidence>
<evidence type="ECO:0000256" key="20">
    <source>
        <dbReference type="ARBA" id="ARBA00022932"/>
    </source>
</evidence>
<dbReference type="GO" id="GO:0003887">
    <property type="term" value="F:DNA-directed DNA polymerase activity"/>
    <property type="evidence" value="ECO:0007669"/>
    <property type="project" value="UniProtKB-KW"/>
</dbReference>
<evidence type="ECO:0000256" key="28">
    <source>
        <dbReference type="SAM" id="MobiDB-lite"/>
    </source>
</evidence>
<protein>
    <recommendedName>
        <fullName evidence="29">Integrase catalytic domain-containing protein</fullName>
    </recommendedName>
</protein>